<reference evidence="3" key="1">
    <citation type="submission" date="2020-01" db="EMBL/GenBank/DDBJ databases">
        <title>Genome sequence of Kobresia littledalei, the first chromosome-level genome in the family Cyperaceae.</title>
        <authorList>
            <person name="Qu G."/>
        </authorList>
    </citation>
    <scope>NUCLEOTIDE SEQUENCE</scope>
    <source>
        <strain evidence="3">C.B.Clarke</strain>
        <tissue evidence="3">Leaf</tissue>
    </source>
</reference>
<name>A0A833RD09_9POAL</name>
<evidence type="ECO:0000313" key="3">
    <source>
        <dbReference type="EMBL" id="KAF3333409.1"/>
    </source>
</evidence>
<dbReference type="EMBL" id="SWLB01000010">
    <property type="protein sequence ID" value="KAF3333409.1"/>
    <property type="molecule type" value="Genomic_DNA"/>
</dbReference>
<protein>
    <submittedName>
        <fullName evidence="3">Uncharacterized protein</fullName>
    </submittedName>
</protein>
<evidence type="ECO:0000256" key="1">
    <source>
        <dbReference type="ARBA" id="ARBA00022574"/>
    </source>
</evidence>
<keyword evidence="4" id="KW-1185">Reference proteome</keyword>
<keyword evidence="2" id="KW-0677">Repeat</keyword>
<comment type="caution">
    <text evidence="3">The sequence shown here is derived from an EMBL/GenBank/DDBJ whole genome shotgun (WGS) entry which is preliminary data.</text>
</comment>
<dbReference type="Proteomes" id="UP000623129">
    <property type="component" value="Unassembled WGS sequence"/>
</dbReference>
<evidence type="ECO:0000256" key="2">
    <source>
        <dbReference type="ARBA" id="ARBA00022737"/>
    </source>
</evidence>
<dbReference type="OrthoDB" id="128867at2759"/>
<gene>
    <name evidence="3" type="ORF">FCM35_KLT01100</name>
</gene>
<organism evidence="3 4">
    <name type="scientific">Carex littledalei</name>
    <dbReference type="NCBI Taxonomy" id="544730"/>
    <lineage>
        <taxon>Eukaryota</taxon>
        <taxon>Viridiplantae</taxon>
        <taxon>Streptophyta</taxon>
        <taxon>Embryophyta</taxon>
        <taxon>Tracheophyta</taxon>
        <taxon>Spermatophyta</taxon>
        <taxon>Magnoliopsida</taxon>
        <taxon>Liliopsida</taxon>
        <taxon>Poales</taxon>
        <taxon>Cyperaceae</taxon>
        <taxon>Cyperoideae</taxon>
        <taxon>Cariceae</taxon>
        <taxon>Carex</taxon>
        <taxon>Carex subgen. Euthyceras</taxon>
    </lineage>
</organism>
<proteinExistence type="predicted"/>
<accession>A0A833RD09</accession>
<dbReference type="InterPro" id="IPR052254">
    <property type="entry name" value="CUL4-DDB1_E3_ligase_receptor"/>
</dbReference>
<dbReference type="AlphaFoldDB" id="A0A833RD09"/>
<keyword evidence="1" id="KW-0853">WD repeat</keyword>
<dbReference type="PANTHER" id="PTHR44472:SF1">
    <property type="entry name" value="DDB1 AND CUL4 ASSOCIATED FACTOR 4"/>
    <property type="match status" value="1"/>
</dbReference>
<evidence type="ECO:0000313" key="4">
    <source>
        <dbReference type="Proteomes" id="UP000623129"/>
    </source>
</evidence>
<dbReference type="PANTHER" id="PTHR44472">
    <property type="entry name" value="DDB1- AND CUL4-ASSOCIATED FACTOR 4-RELATED"/>
    <property type="match status" value="1"/>
</dbReference>
<sequence length="117" mass="12883">MRRWDPLVRSRSPILSAAGLSHRKLDDHSAVRCDSQWGFIYNSIQIIFCGSLAMTKYVSCLSLSRVRSFSLSGAAQDLPGFYYDAEKNRYFPIKGPIPGSKRTASAALATCSSSSKV</sequence>